<dbReference type="AlphaFoldDB" id="A0A1Q2L3Z6"/>
<proteinExistence type="predicted"/>
<dbReference type="KEGG" id="pmar:B0X71_16070"/>
<accession>A0A1Q2L3Z6</accession>
<evidence type="ECO:0008006" key="3">
    <source>
        <dbReference type="Google" id="ProtNLM"/>
    </source>
</evidence>
<organism evidence="1 2">
    <name type="scientific">Planococcus lenghuensis</name>
    <dbReference type="NCBI Taxonomy" id="2213202"/>
    <lineage>
        <taxon>Bacteria</taxon>
        <taxon>Bacillati</taxon>
        <taxon>Bacillota</taxon>
        <taxon>Bacilli</taxon>
        <taxon>Bacillales</taxon>
        <taxon>Caryophanaceae</taxon>
        <taxon>Planococcus</taxon>
    </lineage>
</organism>
<evidence type="ECO:0000313" key="2">
    <source>
        <dbReference type="Proteomes" id="UP000188184"/>
    </source>
</evidence>
<name>A0A1Q2L3Z6_9BACL</name>
<evidence type="ECO:0000313" key="1">
    <source>
        <dbReference type="EMBL" id="AQQ55170.1"/>
    </source>
</evidence>
<dbReference type="OrthoDB" id="6399948at2"/>
<dbReference type="Proteomes" id="UP000188184">
    <property type="component" value="Chromosome"/>
</dbReference>
<dbReference type="EMBL" id="CP019640">
    <property type="protein sequence ID" value="AQQ55170.1"/>
    <property type="molecule type" value="Genomic_DNA"/>
</dbReference>
<keyword evidence="2" id="KW-1185">Reference proteome</keyword>
<gene>
    <name evidence="1" type="ORF">B0X71_16070</name>
</gene>
<dbReference type="Pfam" id="PF02810">
    <property type="entry name" value="SEC-C"/>
    <property type="match status" value="1"/>
</dbReference>
<dbReference type="InterPro" id="IPR004027">
    <property type="entry name" value="SEC_C_motif"/>
</dbReference>
<reference evidence="1 2" key="1">
    <citation type="submission" date="2017-02" db="EMBL/GenBank/DDBJ databases">
        <title>The complete genomic sequence of a novel cold adapted crude oil-degrading bacterium Planococcus qaidamina Y42.</title>
        <authorList>
            <person name="Yang R."/>
        </authorList>
    </citation>
    <scope>NUCLEOTIDE SEQUENCE [LARGE SCALE GENOMIC DNA]</scope>
    <source>
        <strain evidence="1 2">Y42</strain>
    </source>
</reference>
<dbReference type="Gene3D" id="3.10.450.50">
    <property type="match status" value="1"/>
</dbReference>
<dbReference type="SUPFAM" id="SSF103642">
    <property type="entry name" value="Sec-C motif"/>
    <property type="match status" value="1"/>
</dbReference>
<protein>
    <recommendedName>
        <fullName evidence="3">SEC-C domain-containing protein</fullName>
    </recommendedName>
</protein>
<sequence>MVGRNDPCPCGSGKKYKKCHGGIQQATSVSDLVRDELFKVRQQFFSEYPNRSQLQEFRQLQQEWQPRLMQSMDETDAQAFVIENFLFSEKPELWQEFIPKQTDLAQRPTTKEVLASWTNVQLFLGQFIGGNEQSGQLRDAFTGDTYTVTDEPPTDMEENQGLIAILLPDPRAGENGRLFLNGYLTIVGDFVQFFEEFNAAVAEAGIQNGAEYLASHYLNTVELAVQFSNRSTKEEKIESELTPEQQAVLDELAKHVATSDFDDETAAKVTGMLSDYLVNEQPAVLKSETLAAGFWRFLQDQEIIAGPQLTQKELSEKFGVSTGTILKRSKEFNAFFGARPTAQQK</sequence>